<protein>
    <submittedName>
        <fullName evidence="2">Uncharacterized protein</fullName>
    </submittedName>
</protein>
<dbReference type="OrthoDB" id="1120881at2"/>
<evidence type="ECO:0000313" key="3">
    <source>
        <dbReference type="Proteomes" id="UP000184164"/>
    </source>
</evidence>
<feature type="transmembrane region" description="Helical" evidence="1">
    <location>
        <begin position="66"/>
        <end position="86"/>
    </location>
</feature>
<dbReference type="EMBL" id="FQUM01000002">
    <property type="protein sequence ID" value="SHE79184.1"/>
    <property type="molecule type" value="Genomic_DNA"/>
</dbReference>
<reference evidence="2 3" key="1">
    <citation type="submission" date="2016-11" db="EMBL/GenBank/DDBJ databases">
        <authorList>
            <person name="Jaros S."/>
            <person name="Januszkiewicz K."/>
            <person name="Wedrychowicz H."/>
        </authorList>
    </citation>
    <scope>NUCLEOTIDE SEQUENCE [LARGE SCALE GENOMIC DNA]</scope>
    <source>
        <strain evidence="2 3">DSM 26910</strain>
    </source>
</reference>
<keyword evidence="1" id="KW-1133">Transmembrane helix</keyword>
<feature type="transmembrane region" description="Helical" evidence="1">
    <location>
        <begin position="156"/>
        <end position="173"/>
    </location>
</feature>
<feature type="transmembrane region" description="Helical" evidence="1">
    <location>
        <begin position="24"/>
        <end position="46"/>
    </location>
</feature>
<feature type="transmembrane region" description="Helical" evidence="1">
    <location>
        <begin position="132"/>
        <end position="149"/>
    </location>
</feature>
<name>A0A1M4WD88_9BACT</name>
<keyword evidence="1" id="KW-0472">Membrane</keyword>
<sequence>MKTTENYLAEIREIRKMMEESSRFLSLSGLSGVLIGFYALIGTFVAYRLIYSTVTPPAFFNGNTTLQLTAVALCILLLSLITAVLLTWRRTVKTGKRIWNPGSRLLLLNLAIPLFAGGVFILLFLSKGTFEFVAPGCLIFYGLALVNAAKFTHQEIFFMGLIQVALGILAALIPSAGLIMWAVGFGLIHIVYGIVMYRRYERKNNN</sequence>
<keyword evidence="3" id="KW-1185">Reference proteome</keyword>
<evidence type="ECO:0000256" key="1">
    <source>
        <dbReference type="SAM" id="Phobius"/>
    </source>
</evidence>
<proteinExistence type="predicted"/>
<feature type="transmembrane region" description="Helical" evidence="1">
    <location>
        <begin position="179"/>
        <end position="197"/>
    </location>
</feature>
<feature type="transmembrane region" description="Helical" evidence="1">
    <location>
        <begin position="106"/>
        <end position="126"/>
    </location>
</feature>
<dbReference type="AlphaFoldDB" id="A0A1M4WD88"/>
<accession>A0A1M4WD88</accession>
<evidence type="ECO:0000313" key="2">
    <source>
        <dbReference type="EMBL" id="SHE79184.1"/>
    </source>
</evidence>
<dbReference type="Proteomes" id="UP000184164">
    <property type="component" value="Unassembled WGS sequence"/>
</dbReference>
<keyword evidence="1" id="KW-0812">Transmembrane</keyword>
<dbReference type="STRING" id="1484053.SAMN05444274_102409"/>
<organism evidence="2 3">
    <name type="scientific">Mariniphaga anaerophila</name>
    <dbReference type="NCBI Taxonomy" id="1484053"/>
    <lineage>
        <taxon>Bacteria</taxon>
        <taxon>Pseudomonadati</taxon>
        <taxon>Bacteroidota</taxon>
        <taxon>Bacteroidia</taxon>
        <taxon>Marinilabiliales</taxon>
        <taxon>Prolixibacteraceae</taxon>
        <taxon>Mariniphaga</taxon>
    </lineage>
</organism>
<gene>
    <name evidence="2" type="ORF">SAMN05444274_102409</name>
</gene>
<dbReference type="RefSeq" id="WP_072999589.1">
    <property type="nucleotide sequence ID" value="NZ_FQUM01000002.1"/>
</dbReference>